<accession>W0EXY8</accession>
<evidence type="ECO:0000256" key="5">
    <source>
        <dbReference type="SAM" id="Phobius"/>
    </source>
</evidence>
<dbReference type="eggNOG" id="COG4270">
    <property type="taxonomic scope" value="Bacteria"/>
</dbReference>
<dbReference type="RefSeq" id="WP_008582299.1">
    <property type="nucleotide sequence ID" value="NZ_CP007035.1"/>
</dbReference>
<keyword evidence="4 5" id="KW-0472">Membrane</keyword>
<feature type="transmembrane region" description="Helical" evidence="5">
    <location>
        <begin position="127"/>
        <end position="147"/>
    </location>
</feature>
<dbReference type="InterPro" id="IPR032808">
    <property type="entry name" value="DoxX"/>
</dbReference>
<evidence type="ECO:0000313" key="6">
    <source>
        <dbReference type="EMBL" id="AHF14069.1"/>
    </source>
</evidence>
<dbReference type="KEGG" id="nso:NIASO_00370"/>
<feature type="transmembrane region" description="Helical" evidence="5">
    <location>
        <begin position="27"/>
        <end position="48"/>
    </location>
</feature>
<dbReference type="GO" id="GO:0016020">
    <property type="term" value="C:membrane"/>
    <property type="evidence" value="ECO:0007669"/>
    <property type="project" value="UniProtKB-SubCell"/>
</dbReference>
<keyword evidence="2 5" id="KW-0812">Transmembrane</keyword>
<organism evidence="6 7">
    <name type="scientific">Niabella soli DSM 19437</name>
    <dbReference type="NCBI Taxonomy" id="929713"/>
    <lineage>
        <taxon>Bacteria</taxon>
        <taxon>Pseudomonadati</taxon>
        <taxon>Bacteroidota</taxon>
        <taxon>Chitinophagia</taxon>
        <taxon>Chitinophagales</taxon>
        <taxon>Chitinophagaceae</taxon>
        <taxon>Niabella</taxon>
    </lineage>
</organism>
<dbReference type="PROSITE" id="PS51257">
    <property type="entry name" value="PROKAR_LIPOPROTEIN"/>
    <property type="match status" value="1"/>
</dbReference>
<evidence type="ECO:0000256" key="2">
    <source>
        <dbReference type="ARBA" id="ARBA00022692"/>
    </source>
</evidence>
<dbReference type="Pfam" id="PF13564">
    <property type="entry name" value="DoxX_2"/>
    <property type="match status" value="1"/>
</dbReference>
<evidence type="ECO:0000256" key="3">
    <source>
        <dbReference type="ARBA" id="ARBA00022989"/>
    </source>
</evidence>
<evidence type="ECO:0000256" key="4">
    <source>
        <dbReference type="ARBA" id="ARBA00023136"/>
    </source>
</evidence>
<name>W0EXY8_9BACT</name>
<reference evidence="6 7" key="1">
    <citation type="submission" date="2013-12" db="EMBL/GenBank/DDBJ databases">
        <authorList>
            <consortium name="DOE Joint Genome Institute"/>
            <person name="Eisen J."/>
            <person name="Huntemann M."/>
            <person name="Han J."/>
            <person name="Chen A."/>
            <person name="Kyrpides N."/>
            <person name="Mavromatis K."/>
            <person name="Markowitz V."/>
            <person name="Palaniappan K."/>
            <person name="Ivanova N."/>
            <person name="Schaumberg A."/>
            <person name="Pati A."/>
            <person name="Liolios K."/>
            <person name="Nordberg H.P."/>
            <person name="Cantor M.N."/>
            <person name="Hua S.X."/>
            <person name="Woyke T."/>
        </authorList>
    </citation>
    <scope>NUCLEOTIDE SEQUENCE [LARGE SCALE GENOMIC DNA]</scope>
    <source>
        <strain evidence="7">DSM 19437</strain>
    </source>
</reference>
<evidence type="ECO:0000256" key="1">
    <source>
        <dbReference type="ARBA" id="ARBA00004141"/>
    </source>
</evidence>
<sequence length="148" mass="16368">MKPFLILIITFILSLAAYKIFTGAGNTAVAGCIAMAVMLLFTGIAHFAKPKEMEHMLPPVVPARIFLILVTGIFEIAAAIGLMIPQTRMLTGWSLIVFFLLILPANIYAAVAPKTKTDFTGQGLKYLWFRVPLQLFFIIWVYIFAVAS</sequence>
<protein>
    <submittedName>
        <fullName evidence="6">Membrane protein</fullName>
    </submittedName>
</protein>
<feature type="transmembrane region" description="Helical" evidence="5">
    <location>
        <begin position="60"/>
        <end position="84"/>
    </location>
</feature>
<dbReference type="Proteomes" id="UP000003586">
    <property type="component" value="Chromosome"/>
</dbReference>
<gene>
    <name evidence="6" type="ORF">NIASO_00370</name>
</gene>
<keyword evidence="7" id="KW-1185">Reference proteome</keyword>
<dbReference type="PANTHER" id="PTHR36974">
    <property type="entry name" value="MEMBRANE PROTEIN-RELATED"/>
    <property type="match status" value="1"/>
</dbReference>
<dbReference type="PANTHER" id="PTHR36974:SF1">
    <property type="entry name" value="DOXX FAMILY MEMBRANE PROTEIN"/>
    <property type="match status" value="1"/>
</dbReference>
<dbReference type="OrthoDB" id="673526at2"/>
<dbReference type="EMBL" id="CP007035">
    <property type="protein sequence ID" value="AHF14069.1"/>
    <property type="molecule type" value="Genomic_DNA"/>
</dbReference>
<dbReference type="AlphaFoldDB" id="W0EXY8"/>
<keyword evidence="3 5" id="KW-1133">Transmembrane helix</keyword>
<comment type="subcellular location">
    <subcellularLocation>
        <location evidence="1">Membrane</location>
        <topology evidence="1">Multi-pass membrane protein</topology>
    </subcellularLocation>
</comment>
<proteinExistence type="predicted"/>
<feature type="transmembrane region" description="Helical" evidence="5">
    <location>
        <begin position="90"/>
        <end position="111"/>
    </location>
</feature>
<evidence type="ECO:0000313" key="7">
    <source>
        <dbReference type="Proteomes" id="UP000003586"/>
    </source>
</evidence>
<dbReference type="HOGENOM" id="CLU_128738_4_1_10"/>